<name>A0AAD1ZLZ8_9LAMI</name>
<dbReference type="GO" id="GO:0005886">
    <property type="term" value="C:plasma membrane"/>
    <property type="evidence" value="ECO:0007669"/>
    <property type="project" value="TreeGrafter"/>
</dbReference>
<evidence type="ECO:0000259" key="1">
    <source>
        <dbReference type="Pfam" id="PF09279"/>
    </source>
</evidence>
<organism evidence="2 3">
    <name type="scientific">Fraxinus pennsylvanica</name>
    <dbReference type="NCBI Taxonomy" id="56036"/>
    <lineage>
        <taxon>Eukaryota</taxon>
        <taxon>Viridiplantae</taxon>
        <taxon>Streptophyta</taxon>
        <taxon>Embryophyta</taxon>
        <taxon>Tracheophyta</taxon>
        <taxon>Spermatophyta</taxon>
        <taxon>Magnoliopsida</taxon>
        <taxon>eudicotyledons</taxon>
        <taxon>Gunneridae</taxon>
        <taxon>Pentapetalae</taxon>
        <taxon>asterids</taxon>
        <taxon>lamiids</taxon>
        <taxon>Lamiales</taxon>
        <taxon>Oleaceae</taxon>
        <taxon>Oleeae</taxon>
        <taxon>Fraxinus</taxon>
    </lineage>
</organism>
<dbReference type="InterPro" id="IPR015359">
    <property type="entry name" value="PLC_EF-hand-like"/>
</dbReference>
<feature type="domain" description="Phosphoinositide-specific phospholipase C EF-hand-like" evidence="1">
    <location>
        <begin position="25"/>
        <end position="94"/>
    </location>
</feature>
<dbReference type="Proteomes" id="UP000834106">
    <property type="component" value="Chromosome 12"/>
</dbReference>
<evidence type="ECO:0000313" key="3">
    <source>
        <dbReference type="Proteomes" id="UP000834106"/>
    </source>
</evidence>
<proteinExistence type="predicted"/>
<dbReference type="SUPFAM" id="SSF47473">
    <property type="entry name" value="EF-hand"/>
    <property type="match status" value="1"/>
</dbReference>
<dbReference type="InterPro" id="IPR001192">
    <property type="entry name" value="PI-PLC_fam"/>
</dbReference>
<gene>
    <name evidence="2" type="ORF">FPE_LOCUS19662</name>
</gene>
<dbReference type="AlphaFoldDB" id="A0AAD1ZLZ8"/>
<accession>A0AAD1ZLZ8</accession>
<sequence>MSKQTYKVCFCFRRRFRMAASEAPADIKALFEEYSENGIMGVDQLSRFLVEVQKEENATVDDAQAIMNNLHELKHLNIFHRRGLNLEAFFKYLFGDVNPPLNPKLGVTFL</sequence>
<dbReference type="GO" id="GO:0048015">
    <property type="term" value="P:phosphatidylinositol-mediated signaling"/>
    <property type="evidence" value="ECO:0007669"/>
    <property type="project" value="TreeGrafter"/>
</dbReference>
<dbReference type="Pfam" id="PF09279">
    <property type="entry name" value="EF-hand_like"/>
    <property type="match status" value="1"/>
</dbReference>
<dbReference type="FunFam" id="1.10.238.10:FF:000289">
    <property type="entry name" value="Phosphoinositide phospholipase C"/>
    <property type="match status" value="1"/>
</dbReference>
<dbReference type="EMBL" id="OU503047">
    <property type="protein sequence ID" value="CAI9772232.1"/>
    <property type="molecule type" value="Genomic_DNA"/>
</dbReference>
<dbReference type="Gene3D" id="1.10.238.10">
    <property type="entry name" value="EF-hand"/>
    <property type="match status" value="1"/>
</dbReference>
<reference evidence="2" key="1">
    <citation type="submission" date="2023-05" db="EMBL/GenBank/DDBJ databases">
        <authorList>
            <person name="Huff M."/>
        </authorList>
    </citation>
    <scope>NUCLEOTIDE SEQUENCE</scope>
</reference>
<dbReference type="GO" id="GO:0004435">
    <property type="term" value="F:phosphatidylinositol-4,5-bisphosphate phospholipase C activity"/>
    <property type="evidence" value="ECO:0007669"/>
    <property type="project" value="TreeGrafter"/>
</dbReference>
<dbReference type="PANTHER" id="PTHR10336:SF154">
    <property type="entry name" value="PHOSPHOINOSITIDE PHOSPHOLIPASE C 2"/>
    <property type="match status" value="1"/>
</dbReference>
<protein>
    <recommendedName>
        <fullName evidence="1">Phosphoinositide-specific phospholipase C EF-hand-like domain-containing protein</fullName>
    </recommendedName>
</protein>
<dbReference type="PANTHER" id="PTHR10336">
    <property type="entry name" value="PHOSPHOINOSITIDE-SPECIFIC PHOSPHOLIPASE C FAMILY PROTEIN"/>
    <property type="match status" value="1"/>
</dbReference>
<dbReference type="GO" id="GO:0051209">
    <property type="term" value="P:release of sequestered calcium ion into cytosol"/>
    <property type="evidence" value="ECO:0007669"/>
    <property type="project" value="TreeGrafter"/>
</dbReference>
<dbReference type="InterPro" id="IPR011992">
    <property type="entry name" value="EF-hand-dom_pair"/>
</dbReference>
<keyword evidence="3" id="KW-1185">Reference proteome</keyword>
<evidence type="ECO:0000313" key="2">
    <source>
        <dbReference type="EMBL" id="CAI9772232.1"/>
    </source>
</evidence>